<dbReference type="InterPro" id="IPR014729">
    <property type="entry name" value="Rossmann-like_a/b/a_fold"/>
</dbReference>
<dbReference type="RefSeq" id="WP_213484204.1">
    <property type="nucleotide sequence ID" value="NZ_CAJRAY010000038.1"/>
</dbReference>
<evidence type="ECO:0000256" key="4">
    <source>
        <dbReference type="ARBA" id="ARBA00022833"/>
    </source>
</evidence>
<evidence type="ECO:0000256" key="3">
    <source>
        <dbReference type="ARBA" id="ARBA00022741"/>
    </source>
</evidence>
<keyword evidence="1 7" id="KW-0436">Ligase</keyword>
<evidence type="ECO:0000256" key="9">
    <source>
        <dbReference type="SAM" id="MobiDB-lite"/>
    </source>
</evidence>
<dbReference type="GO" id="GO:0004818">
    <property type="term" value="F:glutamate-tRNA ligase activity"/>
    <property type="evidence" value="ECO:0007669"/>
    <property type="project" value="UniProtKB-EC"/>
</dbReference>
<evidence type="ECO:0000256" key="7">
    <source>
        <dbReference type="HAMAP-Rule" id="MF_01428"/>
    </source>
</evidence>
<comment type="caution">
    <text evidence="11">The sequence shown here is derived from an EMBL/GenBank/DDBJ whole genome shotgun (WGS) entry which is preliminary data.</text>
</comment>
<dbReference type="InterPro" id="IPR049940">
    <property type="entry name" value="GluQ/Sye"/>
</dbReference>
<dbReference type="HAMAP" id="MF_01428">
    <property type="entry name" value="Glu_Q_tRNA_synth"/>
    <property type="match status" value="1"/>
</dbReference>
<name>A0ABN7RXV5_THEXY</name>
<evidence type="ECO:0000256" key="2">
    <source>
        <dbReference type="ARBA" id="ARBA00022723"/>
    </source>
</evidence>
<evidence type="ECO:0000256" key="1">
    <source>
        <dbReference type="ARBA" id="ARBA00022598"/>
    </source>
</evidence>
<reference evidence="11 12" key="1">
    <citation type="submission" date="2021-04" db="EMBL/GenBank/DDBJ databases">
        <authorList>
            <person name="Rakotoarivonina H."/>
        </authorList>
    </citation>
    <scope>NUCLEOTIDE SEQUENCE [LARGE SCALE GENOMIC DNA]</scope>
    <source>
        <strain evidence="11 12">XE</strain>
    </source>
</reference>
<evidence type="ECO:0000313" key="11">
    <source>
        <dbReference type="EMBL" id="CAG5084916.1"/>
    </source>
</evidence>
<dbReference type="InterPro" id="IPR000924">
    <property type="entry name" value="Glu/Gln-tRNA-synth"/>
</dbReference>
<dbReference type="EC" id="6.1.1.-" evidence="7"/>
<keyword evidence="6 7" id="KW-0030">Aminoacyl-tRNA synthetase</keyword>
<feature type="short sequence motif" description="'KMSKS' region" evidence="7">
    <location>
        <begin position="249"/>
        <end position="253"/>
    </location>
</feature>
<evidence type="ECO:0000256" key="8">
    <source>
        <dbReference type="RuleBase" id="RU363037"/>
    </source>
</evidence>
<keyword evidence="4 7" id="KW-0862">Zinc</keyword>
<dbReference type="NCBIfam" id="NF004314">
    <property type="entry name" value="PRK05710.1-3"/>
    <property type="match status" value="1"/>
</dbReference>
<dbReference type="PRINTS" id="PR00987">
    <property type="entry name" value="TRNASYNTHGLU"/>
</dbReference>
<evidence type="ECO:0000256" key="6">
    <source>
        <dbReference type="ARBA" id="ARBA00023146"/>
    </source>
</evidence>
<keyword evidence="3 7" id="KW-0547">Nucleotide-binding</keyword>
<feature type="binding site" evidence="7">
    <location>
        <position position="130"/>
    </location>
    <ligand>
        <name>Zn(2+)</name>
        <dbReference type="ChEBI" id="CHEBI:29105"/>
    </ligand>
</feature>
<dbReference type="PANTHER" id="PTHR43311:SF1">
    <property type="entry name" value="GLUTAMYL-Q TRNA(ASP) SYNTHETASE"/>
    <property type="match status" value="1"/>
</dbReference>
<dbReference type="Proteomes" id="UP000681526">
    <property type="component" value="Unassembled WGS sequence"/>
</dbReference>
<feature type="binding site" evidence="7">
    <location>
        <position position="252"/>
    </location>
    <ligand>
        <name>ATP</name>
        <dbReference type="ChEBI" id="CHEBI:30616"/>
    </ligand>
</feature>
<evidence type="ECO:0000256" key="5">
    <source>
        <dbReference type="ARBA" id="ARBA00022840"/>
    </source>
</evidence>
<dbReference type="SUPFAM" id="SSF52374">
    <property type="entry name" value="Nucleotidylyl transferase"/>
    <property type="match status" value="1"/>
</dbReference>
<dbReference type="NCBIfam" id="TIGR03838">
    <property type="entry name" value="queuosine_YadB"/>
    <property type="match status" value="1"/>
</dbReference>
<gene>
    <name evidence="11" type="primary">txxe 1129-gluQ</name>
    <name evidence="7" type="synonym">gluQ</name>
    <name evidence="11" type="ORF">TXXE_08320</name>
</gene>
<proteinExistence type="inferred from homology"/>
<feature type="binding site" evidence="7">
    <location>
        <position position="211"/>
    </location>
    <ligand>
        <name>L-glutamate</name>
        <dbReference type="ChEBI" id="CHEBI:29985"/>
    </ligand>
</feature>
<feature type="binding site" evidence="7">
    <location>
        <begin position="6"/>
        <end position="10"/>
    </location>
    <ligand>
        <name>L-glutamate</name>
        <dbReference type="ChEBI" id="CHEBI:29985"/>
    </ligand>
</feature>
<dbReference type="Pfam" id="PF00749">
    <property type="entry name" value="tRNA-synt_1c"/>
    <property type="match status" value="1"/>
</dbReference>
<feature type="binding site" evidence="7">
    <location>
        <position position="42"/>
    </location>
    <ligand>
        <name>L-glutamate</name>
        <dbReference type="ChEBI" id="CHEBI:29985"/>
    </ligand>
</feature>
<comment type="cofactor">
    <cofactor evidence="7">
        <name>Zn(2+)</name>
        <dbReference type="ChEBI" id="CHEBI:29105"/>
    </cofactor>
    <text evidence="7">Binds 1 zinc ion per subunit.</text>
</comment>
<keyword evidence="5 7" id="KW-0067">ATP-binding</keyword>
<feature type="domain" description="Glutamyl/glutaminyl-tRNA synthetase class Ib catalytic" evidence="10">
    <location>
        <begin position="4"/>
        <end position="297"/>
    </location>
</feature>
<keyword evidence="12" id="KW-1185">Reference proteome</keyword>
<feature type="binding site" evidence="7">
    <location>
        <position position="106"/>
    </location>
    <ligand>
        <name>Zn(2+)</name>
        <dbReference type="ChEBI" id="CHEBI:29105"/>
    </ligand>
</feature>
<feature type="region of interest" description="Disordered" evidence="9">
    <location>
        <begin position="127"/>
        <end position="152"/>
    </location>
</feature>
<accession>A0ABN7RXV5</accession>
<dbReference type="InterPro" id="IPR022380">
    <property type="entry name" value="Glu-Q_tRNA(Asp)_Synthase"/>
</dbReference>
<sequence length="326" mass="35925">MTYRGRFAPTPSGEMHVGNARTALLAWLDARSRGGQFILRIEDIDKPRCKPQYYDLLMEDLRWLGIDWDEGPDIGGPFGPYVQSLRLGDYERALKRLEEQHLLYPCYCSRAELMAVASAPHGLGSEGPAYPGTCRKLTEEERRERESRKSPSLRFRLPDRAAAFEDGAAGPQRFEPGAGGDFVVRRADGIVSYQLAVVVDDAAMGITDVVRGADLLDSTPRQLLLFEALGVEAPRYAHVPLLCGPDGKRLAKRHGALSIRALRERGVRAETIIGAIASVSGLHDRVEPIAAHELIGRFRLEDVPGEPVIVDEQWISRLAGEAPPAP</sequence>
<feature type="binding site" evidence="7">
    <location>
        <position position="193"/>
    </location>
    <ligand>
        <name>L-glutamate</name>
        <dbReference type="ChEBI" id="CHEBI:29985"/>
    </ligand>
</feature>
<comment type="function">
    <text evidence="7">Catalyzes the tRNA-independent activation of glutamate in presence of ATP and the subsequent transfer of glutamate onto a tRNA(Asp). Glutamate is transferred on the 2-amino-5-(4,5-dihydroxy-2-cyclopenten-1-yl) moiety of the queuosine in the wobble position of the QUC anticodon.</text>
</comment>
<dbReference type="InterPro" id="IPR001412">
    <property type="entry name" value="aa-tRNA-synth_I_CS"/>
</dbReference>
<dbReference type="PANTHER" id="PTHR43311">
    <property type="entry name" value="GLUTAMATE--TRNA LIGASE"/>
    <property type="match status" value="1"/>
</dbReference>
<feature type="compositionally biased region" description="Basic and acidic residues" evidence="9">
    <location>
        <begin position="136"/>
        <end position="149"/>
    </location>
</feature>
<feature type="binding site" evidence="7">
    <location>
        <position position="108"/>
    </location>
    <ligand>
        <name>Zn(2+)</name>
        <dbReference type="ChEBI" id="CHEBI:29105"/>
    </ligand>
</feature>
<evidence type="ECO:0000313" key="12">
    <source>
        <dbReference type="Proteomes" id="UP000681526"/>
    </source>
</evidence>
<dbReference type="PROSITE" id="PS00178">
    <property type="entry name" value="AA_TRNA_LIGASE_I"/>
    <property type="match status" value="1"/>
</dbReference>
<dbReference type="NCBIfam" id="NF004315">
    <property type="entry name" value="PRK05710.1-4"/>
    <property type="match status" value="1"/>
</dbReference>
<feature type="short sequence motif" description="'HIGH' region" evidence="7">
    <location>
        <begin position="9"/>
        <end position="19"/>
    </location>
</feature>
<keyword evidence="2 7" id="KW-0479">Metal-binding</keyword>
<dbReference type="EMBL" id="CAJRAY010000038">
    <property type="protein sequence ID" value="CAG5084916.1"/>
    <property type="molecule type" value="Genomic_DNA"/>
</dbReference>
<protein>
    <recommendedName>
        <fullName evidence="7">Glutamyl-Q tRNA(Asp) synthetase</fullName>
        <shortName evidence="7">Glu-Q-RSs</shortName>
        <ecNumber evidence="7">6.1.1.-</ecNumber>
    </recommendedName>
</protein>
<evidence type="ECO:0000259" key="10">
    <source>
        <dbReference type="Pfam" id="PF00749"/>
    </source>
</evidence>
<dbReference type="InterPro" id="IPR020058">
    <property type="entry name" value="Glu/Gln-tRNA-synth_Ib_cat-dom"/>
</dbReference>
<feature type="binding site" evidence="7">
    <location>
        <position position="134"/>
    </location>
    <ligand>
        <name>Zn(2+)</name>
        <dbReference type="ChEBI" id="CHEBI:29105"/>
    </ligand>
</feature>
<dbReference type="Gene3D" id="3.40.50.620">
    <property type="entry name" value="HUPs"/>
    <property type="match status" value="1"/>
</dbReference>
<organism evidence="11 12">
    <name type="scientific">Thermobacillus xylanilyticus</name>
    <dbReference type="NCBI Taxonomy" id="76633"/>
    <lineage>
        <taxon>Bacteria</taxon>
        <taxon>Bacillati</taxon>
        <taxon>Bacillota</taxon>
        <taxon>Bacilli</taxon>
        <taxon>Bacillales</taxon>
        <taxon>Paenibacillaceae</taxon>
        <taxon>Thermobacillus</taxon>
    </lineage>
</organism>
<keyword evidence="8" id="KW-0648">Protein biosynthesis</keyword>
<comment type="similarity">
    <text evidence="7">Belongs to the class-I aminoacyl-tRNA synthetase family. GluQ subfamily.</text>
</comment>